<sequence length="159" mass="17076">MTVKKLRKTLLICAAGALCLAGSACDSEHNVNAGNLVTVSGQVFLSRLNRAGAPDVTVVIEKAEDSSTPSIIPDIIVRTDANGRYEARFTLSYPDGGGVFDITPVFVEQSMRILMVSPENRIYDLGAGFTFQAGKKYNIWDVFLEDFAAPSDSSQAPAL</sequence>
<dbReference type="EMBL" id="MFIV01000121">
    <property type="protein sequence ID" value="OGF98349.1"/>
    <property type="molecule type" value="Genomic_DNA"/>
</dbReference>
<accession>A0A1F5YDY0</accession>
<evidence type="ECO:0000313" key="3">
    <source>
        <dbReference type="Proteomes" id="UP000176992"/>
    </source>
</evidence>
<evidence type="ECO:0000256" key="1">
    <source>
        <dbReference type="SAM" id="SignalP"/>
    </source>
</evidence>
<dbReference type="Proteomes" id="UP000176992">
    <property type="component" value="Unassembled WGS sequence"/>
</dbReference>
<evidence type="ECO:0000313" key="2">
    <source>
        <dbReference type="EMBL" id="OGF98349.1"/>
    </source>
</evidence>
<gene>
    <name evidence="2" type="ORF">A2Z86_00175</name>
</gene>
<reference evidence="2 3" key="1">
    <citation type="journal article" date="2016" name="Nat. Commun.">
        <title>Thousands of microbial genomes shed light on interconnected biogeochemical processes in an aquifer system.</title>
        <authorList>
            <person name="Anantharaman K."/>
            <person name="Brown C.T."/>
            <person name="Hug L.A."/>
            <person name="Sharon I."/>
            <person name="Castelle C.J."/>
            <person name="Probst A.J."/>
            <person name="Thomas B.C."/>
            <person name="Singh A."/>
            <person name="Wilkins M.J."/>
            <person name="Karaoz U."/>
            <person name="Brodie E.L."/>
            <person name="Williams K.H."/>
            <person name="Hubbard S.S."/>
            <person name="Banfield J.F."/>
        </authorList>
    </citation>
    <scope>NUCLEOTIDE SEQUENCE [LARGE SCALE GENOMIC DNA]</scope>
</reference>
<proteinExistence type="predicted"/>
<organism evidence="2 3">
    <name type="scientific">Candidatus Glassbacteria bacterium GWA2_58_10</name>
    <dbReference type="NCBI Taxonomy" id="1817865"/>
    <lineage>
        <taxon>Bacteria</taxon>
        <taxon>Candidatus Glassiibacteriota</taxon>
    </lineage>
</organism>
<evidence type="ECO:0008006" key="4">
    <source>
        <dbReference type="Google" id="ProtNLM"/>
    </source>
</evidence>
<dbReference type="PROSITE" id="PS51257">
    <property type="entry name" value="PROKAR_LIPOPROTEIN"/>
    <property type="match status" value="1"/>
</dbReference>
<name>A0A1F5YDY0_9BACT</name>
<feature type="signal peptide" evidence="1">
    <location>
        <begin position="1"/>
        <end position="26"/>
    </location>
</feature>
<dbReference type="AlphaFoldDB" id="A0A1F5YDY0"/>
<protein>
    <recommendedName>
        <fullName evidence="4">Lipoprotein</fullName>
    </recommendedName>
</protein>
<comment type="caution">
    <text evidence="2">The sequence shown here is derived from an EMBL/GenBank/DDBJ whole genome shotgun (WGS) entry which is preliminary data.</text>
</comment>
<feature type="chain" id="PRO_5009522429" description="Lipoprotein" evidence="1">
    <location>
        <begin position="27"/>
        <end position="159"/>
    </location>
</feature>
<keyword evidence="1" id="KW-0732">Signal</keyword>